<keyword evidence="2" id="KW-1185">Reference proteome</keyword>
<name>A0A2C5XXP2_9HYPO</name>
<proteinExistence type="predicted"/>
<protein>
    <submittedName>
        <fullName evidence="1">Uncharacterized protein</fullName>
    </submittedName>
</protein>
<sequence>MQISAACAHRSNTRSTRCRPTANPFACPSLYVSLTVGDEACPECKAGVADMMAWYSLPQRVTFAQLSEAWRLRALNACSLDMAKPPLHLVGYSSGVDFDAKSHWVACLLHAIWTCCPNEIKVGEVFWPSMGPSVMSHNMGQIAAVAEMAVMCCIRKTWDQMFFLNDDGSPVLVDGLAPIGHGLVFNGYP</sequence>
<evidence type="ECO:0000313" key="2">
    <source>
        <dbReference type="Proteomes" id="UP000224854"/>
    </source>
</evidence>
<gene>
    <name evidence="1" type="ORF">CDD82_2346</name>
</gene>
<reference evidence="1 2" key="1">
    <citation type="submission" date="2017-06" db="EMBL/GenBank/DDBJ databases">
        <title>Ant-infecting Ophiocordyceps genomes reveal a high diversity of potential behavioral manipulation genes and a possible major role for enterotoxins.</title>
        <authorList>
            <person name="De Bekker C."/>
            <person name="Evans H.C."/>
            <person name="Brachmann A."/>
            <person name="Hughes D.P."/>
        </authorList>
    </citation>
    <scope>NUCLEOTIDE SEQUENCE [LARGE SCALE GENOMIC DNA]</scope>
    <source>
        <strain evidence="1 2">1348a</strain>
    </source>
</reference>
<comment type="caution">
    <text evidence="1">The sequence shown here is derived from an EMBL/GenBank/DDBJ whole genome shotgun (WGS) entry which is preliminary data.</text>
</comment>
<dbReference type="AlphaFoldDB" id="A0A2C5XXP2"/>
<dbReference type="EMBL" id="NJEU01001830">
    <property type="protein sequence ID" value="PHH60163.1"/>
    <property type="molecule type" value="Genomic_DNA"/>
</dbReference>
<evidence type="ECO:0000313" key="1">
    <source>
        <dbReference type="EMBL" id="PHH60163.1"/>
    </source>
</evidence>
<dbReference type="Proteomes" id="UP000224854">
    <property type="component" value="Unassembled WGS sequence"/>
</dbReference>
<dbReference type="OrthoDB" id="10348349at2759"/>
<organism evidence="1 2">
    <name type="scientific">Ophiocordyceps australis</name>
    <dbReference type="NCBI Taxonomy" id="1399860"/>
    <lineage>
        <taxon>Eukaryota</taxon>
        <taxon>Fungi</taxon>
        <taxon>Dikarya</taxon>
        <taxon>Ascomycota</taxon>
        <taxon>Pezizomycotina</taxon>
        <taxon>Sordariomycetes</taxon>
        <taxon>Hypocreomycetidae</taxon>
        <taxon>Hypocreales</taxon>
        <taxon>Ophiocordycipitaceae</taxon>
        <taxon>Ophiocordyceps</taxon>
    </lineage>
</organism>
<accession>A0A2C5XXP2</accession>